<evidence type="ECO:0000313" key="3">
    <source>
        <dbReference type="Proteomes" id="UP001642464"/>
    </source>
</evidence>
<comment type="caution">
    <text evidence="2">The sequence shown here is derived from an EMBL/GenBank/DDBJ whole genome shotgun (WGS) entry which is preliminary data.</text>
</comment>
<organism evidence="2 3">
    <name type="scientific">Durusdinium trenchii</name>
    <dbReference type="NCBI Taxonomy" id="1381693"/>
    <lineage>
        <taxon>Eukaryota</taxon>
        <taxon>Sar</taxon>
        <taxon>Alveolata</taxon>
        <taxon>Dinophyceae</taxon>
        <taxon>Suessiales</taxon>
        <taxon>Symbiodiniaceae</taxon>
        <taxon>Durusdinium</taxon>
    </lineage>
</organism>
<proteinExistence type="predicted"/>
<feature type="compositionally biased region" description="Low complexity" evidence="1">
    <location>
        <begin position="137"/>
        <end position="150"/>
    </location>
</feature>
<protein>
    <submittedName>
        <fullName evidence="2">Uncharacterized protein</fullName>
    </submittedName>
</protein>
<feature type="region of interest" description="Disordered" evidence="1">
    <location>
        <begin position="95"/>
        <end position="162"/>
    </location>
</feature>
<gene>
    <name evidence="2" type="ORF">SCF082_LOCUS8528</name>
</gene>
<name>A0ABP0IRN2_9DINO</name>
<feature type="region of interest" description="Disordered" evidence="1">
    <location>
        <begin position="1"/>
        <end position="40"/>
    </location>
</feature>
<sequence>MTFKSAKATRTPPAYSFTKASRSAPVNRFPEHRHPGSLPAAPSVAELFHGGKADVGDPTYNTMSKTLARVDAETLNRDMKRCLGEMKELMRLSRMLEESQPAGSRRPSSAPAGARHRRSETTRRSEVRRCCQQAEKSSSLSRSAALGGQSDHPGSTSRPFLHCPHTPWDLDAAQRKQMVDDFNDTRALYHFLRQSNLG</sequence>
<keyword evidence="3" id="KW-1185">Reference proteome</keyword>
<evidence type="ECO:0000256" key="1">
    <source>
        <dbReference type="SAM" id="MobiDB-lite"/>
    </source>
</evidence>
<feature type="compositionally biased region" description="Basic and acidic residues" evidence="1">
    <location>
        <begin position="119"/>
        <end position="129"/>
    </location>
</feature>
<dbReference type="EMBL" id="CAXAMM010004892">
    <property type="protein sequence ID" value="CAK9005271.1"/>
    <property type="molecule type" value="Genomic_DNA"/>
</dbReference>
<dbReference type="Proteomes" id="UP001642464">
    <property type="component" value="Unassembled WGS sequence"/>
</dbReference>
<reference evidence="2 3" key="1">
    <citation type="submission" date="2024-02" db="EMBL/GenBank/DDBJ databases">
        <authorList>
            <person name="Chen Y."/>
            <person name="Shah S."/>
            <person name="Dougan E. K."/>
            <person name="Thang M."/>
            <person name="Chan C."/>
        </authorList>
    </citation>
    <scope>NUCLEOTIDE SEQUENCE [LARGE SCALE GENOMIC DNA]</scope>
</reference>
<evidence type="ECO:0000313" key="2">
    <source>
        <dbReference type="EMBL" id="CAK9005271.1"/>
    </source>
</evidence>
<accession>A0ABP0IRN2</accession>